<dbReference type="PANTHER" id="PTHR33164:SF106">
    <property type="entry name" value="TRANSCRIPTIONAL REGULATORY PROTEIN"/>
    <property type="match status" value="1"/>
</dbReference>
<dbReference type="PROSITE" id="PS50995">
    <property type="entry name" value="HTH_MARR_2"/>
    <property type="match status" value="1"/>
</dbReference>
<proteinExistence type="predicted"/>
<keyword evidence="3" id="KW-1185">Reference proteome</keyword>
<dbReference type="SMART" id="SM00347">
    <property type="entry name" value="HTH_MARR"/>
    <property type="match status" value="1"/>
</dbReference>
<protein>
    <submittedName>
        <fullName evidence="2">MarR family transcriptional regulator</fullName>
    </submittedName>
</protein>
<accession>A0A810L1S4</accession>
<dbReference type="KEGG" id="aser:Asera_27100"/>
<dbReference type="InterPro" id="IPR000835">
    <property type="entry name" value="HTH_MarR-typ"/>
</dbReference>
<dbReference type="InterPro" id="IPR036388">
    <property type="entry name" value="WH-like_DNA-bd_sf"/>
</dbReference>
<feature type="domain" description="HTH marR-type" evidence="1">
    <location>
        <begin position="16"/>
        <end position="146"/>
    </location>
</feature>
<dbReference type="GO" id="GO:0006950">
    <property type="term" value="P:response to stress"/>
    <property type="evidence" value="ECO:0007669"/>
    <property type="project" value="TreeGrafter"/>
</dbReference>
<organism evidence="2 3">
    <name type="scientific">Actinocatenispora sera</name>
    <dbReference type="NCBI Taxonomy" id="390989"/>
    <lineage>
        <taxon>Bacteria</taxon>
        <taxon>Bacillati</taxon>
        <taxon>Actinomycetota</taxon>
        <taxon>Actinomycetes</taxon>
        <taxon>Micromonosporales</taxon>
        <taxon>Micromonosporaceae</taxon>
        <taxon>Actinocatenispora</taxon>
    </lineage>
</organism>
<gene>
    <name evidence="2" type="ORF">Asera_27100</name>
</gene>
<dbReference type="SUPFAM" id="SSF46785">
    <property type="entry name" value="Winged helix' DNA-binding domain"/>
    <property type="match status" value="1"/>
</dbReference>
<evidence type="ECO:0000313" key="3">
    <source>
        <dbReference type="Proteomes" id="UP000680750"/>
    </source>
</evidence>
<dbReference type="InterPro" id="IPR036390">
    <property type="entry name" value="WH_DNA-bd_sf"/>
</dbReference>
<dbReference type="PANTHER" id="PTHR33164">
    <property type="entry name" value="TRANSCRIPTIONAL REGULATOR, MARR FAMILY"/>
    <property type="match status" value="1"/>
</dbReference>
<dbReference type="Gene3D" id="1.10.10.10">
    <property type="entry name" value="Winged helix-like DNA-binding domain superfamily/Winged helix DNA-binding domain"/>
    <property type="match status" value="1"/>
</dbReference>
<name>A0A810L1S4_9ACTN</name>
<dbReference type="Pfam" id="PF01047">
    <property type="entry name" value="MarR"/>
    <property type="match status" value="1"/>
</dbReference>
<reference evidence="2" key="1">
    <citation type="submission" date="2020-08" db="EMBL/GenBank/DDBJ databases">
        <title>Whole genome shotgun sequence of Actinocatenispora sera NBRC 101916.</title>
        <authorList>
            <person name="Komaki H."/>
            <person name="Tamura T."/>
        </authorList>
    </citation>
    <scope>NUCLEOTIDE SEQUENCE</scope>
    <source>
        <strain evidence="2">NBRC 101916</strain>
    </source>
</reference>
<dbReference type="RefSeq" id="WP_244843862.1">
    <property type="nucleotide sequence ID" value="NZ_AP023354.1"/>
</dbReference>
<dbReference type="InterPro" id="IPR039422">
    <property type="entry name" value="MarR/SlyA-like"/>
</dbReference>
<evidence type="ECO:0000313" key="2">
    <source>
        <dbReference type="EMBL" id="BCJ28602.1"/>
    </source>
</evidence>
<dbReference type="GO" id="GO:0003700">
    <property type="term" value="F:DNA-binding transcription factor activity"/>
    <property type="evidence" value="ECO:0007669"/>
    <property type="project" value="InterPro"/>
</dbReference>
<sequence>MAGAARGAEGGTPDIGELLGRELSTAVVMFHEAVAARRGLTATENKALDLLTRRGPVTSGELARGLGLTPGAVTGLVDRLARAGYARRVADAADRRKTLVLADAERLERELRPAFAPLSEAVEDLTRRYTPEQLEAIGDFLAGVTQILRDQTTRLTGDG</sequence>
<evidence type="ECO:0000259" key="1">
    <source>
        <dbReference type="PROSITE" id="PS50995"/>
    </source>
</evidence>
<dbReference type="AlphaFoldDB" id="A0A810L1S4"/>
<dbReference type="Proteomes" id="UP000680750">
    <property type="component" value="Chromosome"/>
</dbReference>
<dbReference type="EMBL" id="AP023354">
    <property type="protein sequence ID" value="BCJ28602.1"/>
    <property type="molecule type" value="Genomic_DNA"/>
</dbReference>